<dbReference type="EMBL" id="JAGPXF010000008">
    <property type="protein sequence ID" value="KAH7233627.1"/>
    <property type="molecule type" value="Genomic_DNA"/>
</dbReference>
<name>A0A8K0W6T1_9HYPO</name>
<protein>
    <submittedName>
        <fullName evidence="1">Uncharacterized protein</fullName>
    </submittedName>
</protein>
<reference evidence="1" key="1">
    <citation type="journal article" date="2021" name="Nat. Commun.">
        <title>Genetic determinants of endophytism in the Arabidopsis root mycobiome.</title>
        <authorList>
            <person name="Mesny F."/>
            <person name="Miyauchi S."/>
            <person name="Thiergart T."/>
            <person name="Pickel B."/>
            <person name="Atanasova L."/>
            <person name="Karlsson M."/>
            <person name="Huettel B."/>
            <person name="Barry K.W."/>
            <person name="Haridas S."/>
            <person name="Chen C."/>
            <person name="Bauer D."/>
            <person name="Andreopoulos W."/>
            <person name="Pangilinan J."/>
            <person name="LaButti K."/>
            <person name="Riley R."/>
            <person name="Lipzen A."/>
            <person name="Clum A."/>
            <person name="Drula E."/>
            <person name="Henrissat B."/>
            <person name="Kohler A."/>
            <person name="Grigoriev I.V."/>
            <person name="Martin F.M."/>
            <person name="Hacquard S."/>
        </authorList>
    </citation>
    <scope>NUCLEOTIDE SEQUENCE</scope>
    <source>
        <strain evidence="1">MPI-SDFR-AT-0068</strain>
    </source>
</reference>
<evidence type="ECO:0000313" key="2">
    <source>
        <dbReference type="Proteomes" id="UP000813427"/>
    </source>
</evidence>
<dbReference type="AlphaFoldDB" id="A0A8K0W6T1"/>
<dbReference type="OrthoDB" id="5212373at2759"/>
<organism evidence="1 2">
    <name type="scientific">Fusarium tricinctum</name>
    <dbReference type="NCBI Taxonomy" id="61284"/>
    <lineage>
        <taxon>Eukaryota</taxon>
        <taxon>Fungi</taxon>
        <taxon>Dikarya</taxon>
        <taxon>Ascomycota</taxon>
        <taxon>Pezizomycotina</taxon>
        <taxon>Sordariomycetes</taxon>
        <taxon>Hypocreomycetidae</taxon>
        <taxon>Hypocreales</taxon>
        <taxon>Nectriaceae</taxon>
        <taxon>Fusarium</taxon>
        <taxon>Fusarium tricinctum species complex</taxon>
    </lineage>
</organism>
<evidence type="ECO:0000313" key="1">
    <source>
        <dbReference type="EMBL" id="KAH7233627.1"/>
    </source>
</evidence>
<gene>
    <name evidence="1" type="ORF">BKA59DRAFT_408064</name>
</gene>
<comment type="caution">
    <text evidence="1">The sequence shown here is derived from an EMBL/GenBank/DDBJ whole genome shotgun (WGS) entry which is preliminary data.</text>
</comment>
<accession>A0A8K0W6T1</accession>
<dbReference type="Proteomes" id="UP000813427">
    <property type="component" value="Unassembled WGS sequence"/>
</dbReference>
<keyword evidence="2" id="KW-1185">Reference proteome</keyword>
<proteinExistence type="predicted"/>
<sequence>MKNIISHVPAHLSKVLYVPKHTAETTHFAVYDITQQYADRLGRLPMGSEGYKVELFLLRKPDGSHVGDDARFLVTFDGCGLVSIQERCIGRQPLEGNFSRSDTDTNSILIHDTTGEVIEWASTESNYPLPDKETKKQLIRYQYLTMSSKSADNETQLSGLEWQVHPVDNGPLRYELVDPEQKRQDNGDNSIRAIYHHHGFENDLPTSYSHGILLLPFDSSPLLDITVVSSLLVLLSTVRKRSTVQKQSRIRSLITCL</sequence>